<evidence type="ECO:0000313" key="3">
    <source>
        <dbReference type="Proteomes" id="UP000514752"/>
    </source>
</evidence>
<evidence type="ECO:0000313" key="2">
    <source>
        <dbReference type="EMBL" id="QMT40513.1"/>
    </source>
</evidence>
<dbReference type="RefSeq" id="WP_182122165.1">
    <property type="nucleotide sequence ID" value="NZ_CP059567.1"/>
</dbReference>
<protein>
    <submittedName>
        <fullName evidence="2">Cell division protein</fullName>
    </submittedName>
</protein>
<dbReference type="AlphaFoldDB" id="A0A7D7T5M5"/>
<dbReference type="EMBL" id="CP059567">
    <property type="protein sequence ID" value="QMT40513.1"/>
    <property type="molecule type" value="Genomic_DNA"/>
</dbReference>
<accession>A0A7D7T5M5</accession>
<sequence length="262" mass="27396">MKWLFAILVALNIIVFGGMLFSRMGAPQQQQAAAPPAAPAQPTVVQIHTGAQPAAPAQQAPAQPAAPTSAQTTPRTPASAPRRANETAGKPAEPAAPKQNDSGIRAPATACTATAVMPEDDYHRIKGLLSRWPHSATRVVERRNDSRQTAARYQVSVAVEGDQQETAAKLKSLGLNATPAGGRLNIGTFNNEQQAERAAARARQAGLVPQINRTGSGGSEQSAALGESKMQLTFINVDDAAAAGISGVIGRYASLRRAPCRR</sequence>
<organism evidence="2 3">
    <name type="scientific">Neisseria shayeganii</name>
    <dbReference type="NCBI Taxonomy" id="607712"/>
    <lineage>
        <taxon>Bacteria</taxon>
        <taxon>Pseudomonadati</taxon>
        <taxon>Pseudomonadota</taxon>
        <taxon>Betaproteobacteria</taxon>
        <taxon>Neisseriales</taxon>
        <taxon>Neisseriaceae</taxon>
        <taxon>Neisseria</taxon>
    </lineage>
</organism>
<dbReference type="KEGG" id="nsg:H3L94_00070"/>
<feature type="region of interest" description="Disordered" evidence="1">
    <location>
        <begin position="50"/>
        <end position="105"/>
    </location>
</feature>
<reference evidence="2 3" key="1">
    <citation type="submission" date="2020-07" db="EMBL/GenBank/DDBJ databases">
        <title>Genomic diversity of species in the Neisseriaceae family.</title>
        <authorList>
            <person name="Vincent A.T."/>
            <person name="Bernet E."/>
            <person name="Veyrier F.J."/>
        </authorList>
    </citation>
    <scope>NUCLEOTIDE SEQUENCE [LARGE SCALE GENOMIC DNA]</scope>
    <source>
        <strain evidence="2 3">DSM 22244</strain>
    </source>
</reference>
<dbReference type="GO" id="GO:0051301">
    <property type="term" value="P:cell division"/>
    <property type="evidence" value="ECO:0007669"/>
    <property type="project" value="UniProtKB-KW"/>
</dbReference>
<proteinExistence type="predicted"/>
<evidence type="ECO:0000256" key="1">
    <source>
        <dbReference type="SAM" id="MobiDB-lite"/>
    </source>
</evidence>
<keyword evidence="2" id="KW-0131">Cell cycle</keyword>
<gene>
    <name evidence="2" type="ORF">H3L94_00070</name>
</gene>
<name>A0A7D7T5M5_9NEIS</name>
<dbReference type="Proteomes" id="UP000514752">
    <property type="component" value="Chromosome"/>
</dbReference>
<keyword evidence="2" id="KW-0132">Cell division</keyword>
<feature type="compositionally biased region" description="Low complexity" evidence="1">
    <location>
        <begin position="51"/>
        <end position="82"/>
    </location>
</feature>